<protein>
    <submittedName>
        <fullName evidence="1">Uncharacterized protein</fullName>
    </submittedName>
</protein>
<reference evidence="1" key="1">
    <citation type="submission" date="2022-07" db="EMBL/GenBank/DDBJ databases">
        <title>Phylogenomic reconstructions and comparative analyses of Kickxellomycotina fungi.</title>
        <authorList>
            <person name="Reynolds N.K."/>
            <person name="Stajich J.E."/>
            <person name="Barry K."/>
            <person name="Grigoriev I.V."/>
            <person name="Crous P."/>
            <person name="Smith M.E."/>
        </authorList>
    </citation>
    <scope>NUCLEOTIDE SEQUENCE</scope>
    <source>
        <strain evidence="1">BCRC 34191</strain>
    </source>
</reference>
<keyword evidence="2" id="KW-1185">Reference proteome</keyword>
<organism evidence="1 2">
    <name type="scientific">Coemansia linderi</name>
    <dbReference type="NCBI Taxonomy" id="2663919"/>
    <lineage>
        <taxon>Eukaryota</taxon>
        <taxon>Fungi</taxon>
        <taxon>Fungi incertae sedis</taxon>
        <taxon>Zoopagomycota</taxon>
        <taxon>Kickxellomycotina</taxon>
        <taxon>Kickxellomycetes</taxon>
        <taxon>Kickxellales</taxon>
        <taxon>Kickxellaceae</taxon>
        <taxon>Coemansia</taxon>
    </lineage>
</organism>
<evidence type="ECO:0000313" key="2">
    <source>
        <dbReference type="Proteomes" id="UP001140066"/>
    </source>
</evidence>
<accession>A0ACC1KHZ7</accession>
<comment type="caution">
    <text evidence="1">The sequence shown here is derived from an EMBL/GenBank/DDBJ whole genome shotgun (WGS) entry which is preliminary data.</text>
</comment>
<dbReference type="EMBL" id="JANBUK010000406">
    <property type="protein sequence ID" value="KAJ2790112.1"/>
    <property type="molecule type" value="Genomic_DNA"/>
</dbReference>
<gene>
    <name evidence="1" type="ORF">GGI18_002000</name>
</gene>
<evidence type="ECO:0000313" key="1">
    <source>
        <dbReference type="EMBL" id="KAJ2790112.1"/>
    </source>
</evidence>
<proteinExistence type="predicted"/>
<feature type="non-terminal residue" evidence="1">
    <location>
        <position position="473"/>
    </location>
</feature>
<dbReference type="Proteomes" id="UP001140066">
    <property type="component" value="Unassembled WGS sequence"/>
</dbReference>
<name>A0ACC1KHZ7_9FUNG</name>
<sequence length="473" mass="50532">MLQGEGREGGRNVRRQETSSGQVQALDHSESSRSNVPAMSAEPKPSAFSRNMQSDKHSAAASSPLGKGSASVVSTIESLAIGPSTAQDLGSTSAGNRDAIDPAASSNDASSKSLMPSEVRQLDELTMDDQTKAGDSSEPTEQTTARDSVNSSASTPRKHRFLDKIGAASAKLGQKLEEARATLECAVQGVLPEQFQRPWLSASAQLCLDPETHPELLQHSSQRIGAGLCRQELEFRKRRAEQMREDFAQFIGVAAETVDERDIPVISVAGSGGGFRAMVSTAGSLRAMYDAGLAKCVTYNAAVSGSSWTMGALHTHADGNPHKVLDTLRLSMQNSILSLSSLMFLVSNYADIAQRVFAEIAARYLIFETDEADKTGEADTTNEADKTDEANEADDTPVDASDPESGKAEPESNTREAPSAKLMAFGKIVRRSLKVAKVLFPDYFGNSRNIQANSTVPVPKTTSDFLEVAKKAL</sequence>